<gene>
    <name evidence="6" type="ORF">CJ014_24340</name>
</gene>
<dbReference type="InterPro" id="IPR006439">
    <property type="entry name" value="HAD-SF_hydro_IA"/>
</dbReference>
<evidence type="ECO:0000256" key="3">
    <source>
        <dbReference type="ARBA" id="ARBA00022723"/>
    </source>
</evidence>
<keyword evidence="5" id="KW-0119">Carbohydrate metabolism</keyword>
<dbReference type="EMBL" id="NQVN01000028">
    <property type="protein sequence ID" value="PIO96675.1"/>
    <property type="molecule type" value="Genomic_DNA"/>
</dbReference>
<dbReference type="InterPro" id="IPR023214">
    <property type="entry name" value="HAD_sf"/>
</dbReference>
<dbReference type="InterPro" id="IPR041492">
    <property type="entry name" value="HAD_2"/>
</dbReference>
<dbReference type="SUPFAM" id="SSF56784">
    <property type="entry name" value="HAD-like"/>
    <property type="match status" value="1"/>
</dbReference>
<dbReference type="AlphaFoldDB" id="A0A2G9WPV4"/>
<proteinExistence type="inferred from homology"/>
<dbReference type="PANTHER" id="PTHR46193:SF18">
    <property type="entry name" value="HEXITOL PHOSPHATASE B"/>
    <property type="match status" value="1"/>
</dbReference>
<dbReference type="NCBIfam" id="TIGR01509">
    <property type="entry name" value="HAD-SF-IA-v3"/>
    <property type="match status" value="1"/>
</dbReference>
<evidence type="ECO:0000256" key="4">
    <source>
        <dbReference type="ARBA" id="ARBA00022842"/>
    </source>
</evidence>
<dbReference type="GO" id="GO:0046872">
    <property type="term" value="F:metal ion binding"/>
    <property type="evidence" value="ECO:0007669"/>
    <property type="project" value="UniProtKB-KW"/>
</dbReference>
<dbReference type="InterPro" id="IPR023198">
    <property type="entry name" value="PGP-like_dom2"/>
</dbReference>
<name>A0A2G9WPV4_9HYPH</name>
<protein>
    <recommendedName>
        <fullName evidence="8">Haloacid dehalogenase</fullName>
    </recommendedName>
</protein>
<keyword evidence="4" id="KW-0460">Magnesium</keyword>
<dbReference type="SFLD" id="SFLDG01135">
    <property type="entry name" value="C1.5.6:_HAD__Beta-PGM__Phospha"/>
    <property type="match status" value="1"/>
</dbReference>
<sequence>MQNRFKKRCRARSCSPMFSRALLFDMDGTLTNSDPFHHEAFVEFGKAYGVDIDEPTFLKYVSGQANSLIFKNLFSHVATEEHPRLADEKEALFRRLIVGRLKPIDGLVDLLNWAVERKVGLAVVSNAPRPNVIDMLAQLGIAEYFHTIVLGSELARGKPDPLPYLTGLERLGVAADRAIAFEDAPPGLRAAHAAKIATVGLTTTLDEATVKQNGADIAVPDYRAPGLWELIGRVIG</sequence>
<dbReference type="InterPro" id="IPR036412">
    <property type="entry name" value="HAD-like_sf"/>
</dbReference>
<accession>A0A2G9WPV4</accession>
<comment type="similarity">
    <text evidence="2">Belongs to the HAD-like hydrolase superfamily. CbbY/CbbZ/Gph/YieH family.</text>
</comment>
<dbReference type="Gene3D" id="1.10.150.240">
    <property type="entry name" value="Putative phosphatase, domain 2"/>
    <property type="match status" value="1"/>
</dbReference>
<evidence type="ECO:0000313" key="6">
    <source>
        <dbReference type="EMBL" id="PIO96675.1"/>
    </source>
</evidence>
<evidence type="ECO:0000256" key="5">
    <source>
        <dbReference type="ARBA" id="ARBA00023277"/>
    </source>
</evidence>
<evidence type="ECO:0008006" key="8">
    <source>
        <dbReference type="Google" id="ProtNLM"/>
    </source>
</evidence>
<evidence type="ECO:0000256" key="1">
    <source>
        <dbReference type="ARBA" id="ARBA00001946"/>
    </source>
</evidence>
<dbReference type="Proteomes" id="UP000231070">
    <property type="component" value="Unassembled WGS sequence"/>
</dbReference>
<evidence type="ECO:0000256" key="2">
    <source>
        <dbReference type="ARBA" id="ARBA00006171"/>
    </source>
</evidence>
<dbReference type="OrthoDB" id="9793014at2"/>
<dbReference type="Gene3D" id="3.40.50.1000">
    <property type="entry name" value="HAD superfamily/HAD-like"/>
    <property type="match status" value="1"/>
</dbReference>
<keyword evidence="3" id="KW-0479">Metal-binding</keyword>
<comment type="caution">
    <text evidence="6">The sequence shown here is derived from an EMBL/GenBank/DDBJ whole genome shotgun (WGS) entry which is preliminary data.</text>
</comment>
<dbReference type="InterPro" id="IPR051600">
    <property type="entry name" value="Beta-PGM-like"/>
</dbReference>
<dbReference type="SFLD" id="SFLDS00003">
    <property type="entry name" value="Haloacid_Dehalogenase"/>
    <property type="match status" value="1"/>
</dbReference>
<dbReference type="CDD" id="cd07505">
    <property type="entry name" value="HAD_BPGM-like"/>
    <property type="match status" value="1"/>
</dbReference>
<dbReference type="Pfam" id="PF13419">
    <property type="entry name" value="HAD_2"/>
    <property type="match status" value="1"/>
</dbReference>
<dbReference type="GO" id="GO:0003824">
    <property type="term" value="F:catalytic activity"/>
    <property type="evidence" value="ECO:0007669"/>
    <property type="project" value="UniProtKB-ARBA"/>
</dbReference>
<organism evidence="6 7">
    <name type="scientific">Pleomorphomonas carboxyditropha</name>
    <dbReference type="NCBI Taxonomy" id="2023338"/>
    <lineage>
        <taxon>Bacteria</taxon>
        <taxon>Pseudomonadati</taxon>
        <taxon>Pseudomonadota</taxon>
        <taxon>Alphaproteobacteria</taxon>
        <taxon>Hyphomicrobiales</taxon>
        <taxon>Pleomorphomonadaceae</taxon>
        <taxon>Pleomorphomonas</taxon>
    </lineage>
</organism>
<reference evidence="6 7" key="1">
    <citation type="submission" date="2017-08" db="EMBL/GenBank/DDBJ databases">
        <title>Pleomorphomonas carboxidotrophicus sp. nov., a new mesophilic hydrogenogenic carboxidotroph.</title>
        <authorList>
            <person name="Esquivel-Elizondo S."/>
            <person name="Krajmalnik-Brown R."/>
            <person name="Maldonado J."/>
        </authorList>
    </citation>
    <scope>NUCLEOTIDE SEQUENCE [LARGE SCALE GENOMIC DNA]</scope>
    <source>
        <strain evidence="6 7">SVCO-16</strain>
    </source>
</reference>
<dbReference type="SFLD" id="SFLDG01129">
    <property type="entry name" value="C1.5:_HAD__Beta-PGM__Phosphata"/>
    <property type="match status" value="1"/>
</dbReference>
<evidence type="ECO:0000313" key="7">
    <source>
        <dbReference type="Proteomes" id="UP000231070"/>
    </source>
</evidence>
<comment type="cofactor">
    <cofactor evidence="1">
        <name>Mg(2+)</name>
        <dbReference type="ChEBI" id="CHEBI:18420"/>
    </cofactor>
</comment>
<keyword evidence="7" id="KW-1185">Reference proteome</keyword>
<dbReference type="PANTHER" id="PTHR46193">
    <property type="entry name" value="6-PHOSPHOGLUCONATE PHOSPHATASE"/>
    <property type="match status" value="1"/>
</dbReference>